<evidence type="ECO:0000313" key="3">
    <source>
        <dbReference type="EMBL" id="TCT34781.1"/>
    </source>
</evidence>
<feature type="domain" description="GAF" evidence="1">
    <location>
        <begin position="79"/>
        <end position="209"/>
    </location>
</feature>
<reference evidence="3 4" key="1">
    <citation type="submission" date="2019-03" db="EMBL/GenBank/DDBJ databases">
        <title>Freshwater and sediment microbial communities from various areas in North America, analyzing microbe dynamics in response to fracking.</title>
        <authorList>
            <person name="Lamendella R."/>
        </authorList>
    </citation>
    <scope>NUCLEOTIDE SEQUENCE [LARGE SCALE GENOMIC DNA]</scope>
    <source>
        <strain evidence="3 4">175.2</strain>
    </source>
</reference>
<dbReference type="OrthoDB" id="9805953at2"/>
<accession>A0A4R3NJ58</accession>
<dbReference type="EMBL" id="SMAR01000030">
    <property type="protein sequence ID" value="TCT34781.1"/>
    <property type="molecule type" value="Genomic_DNA"/>
</dbReference>
<gene>
    <name evidence="3" type="ORF">EDC90_103025</name>
</gene>
<sequence length="342" mass="36992">MAFFSGRAETRLHADIVLSAALSANGPARSPVAASWWRSHVQYGLDPAGPARRQAERTTRTELRQRRQRADFLLHMAANRLDRLFRCVAQSGCGVFLSDQDGYVLDGRWRNGDASSFENWGLVPGCNWSEAAVGTNGIGTCLAEERSLIIHQDEHFLERNIAMSCMDAPIHGPDGQLMGALDVSSARSDQTAVANQMIAALVRQAARQIEADCFRHSHHGQRIILVGEAEDPGEPSDTAVTALVAVNEDDLVIGATRAARNILGLKTVGAFSPLPADDLISAKTQPGGFWSAERSTIVKALARQNGNISSAARELGIGRATLYRRMKRLGITANDEAPSLRS</sequence>
<dbReference type="Pfam" id="PF01590">
    <property type="entry name" value="GAF"/>
    <property type="match status" value="1"/>
</dbReference>
<dbReference type="Gene3D" id="1.10.10.60">
    <property type="entry name" value="Homeodomain-like"/>
    <property type="match status" value="1"/>
</dbReference>
<dbReference type="PRINTS" id="PR01590">
    <property type="entry name" value="HTHFIS"/>
</dbReference>
<dbReference type="AlphaFoldDB" id="A0A4R3NJ58"/>
<dbReference type="Pfam" id="PF02954">
    <property type="entry name" value="HTH_8"/>
    <property type="match status" value="1"/>
</dbReference>
<dbReference type="Proteomes" id="UP000295097">
    <property type="component" value="Unassembled WGS sequence"/>
</dbReference>
<dbReference type="InterPro" id="IPR002197">
    <property type="entry name" value="HTH_Fis"/>
</dbReference>
<dbReference type="GO" id="GO:0043565">
    <property type="term" value="F:sequence-specific DNA binding"/>
    <property type="evidence" value="ECO:0007669"/>
    <property type="project" value="InterPro"/>
</dbReference>
<comment type="caution">
    <text evidence="3">The sequence shown here is derived from an EMBL/GenBank/DDBJ whole genome shotgun (WGS) entry which is preliminary data.</text>
</comment>
<keyword evidence="4" id="KW-1185">Reference proteome</keyword>
<name>A0A4R3NJ58_9HYPH</name>
<dbReference type="InterPro" id="IPR009057">
    <property type="entry name" value="Homeodomain-like_sf"/>
</dbReference>
<feature type="domain" description="DNA binding HTH" evidence="2">
    <location>
        <begin position="292"/>
        <end position="329"/>
    </location>
</feature>
<protein>
    <submittedName>
        <fullName evidence="3">GAF domain-containing protein</fullName>
    </submittedName>
</protein>
<dbReference type="SUPFAM" id="SSF46689">
    <property type="entry name" value="Homeodomain-like"/>
    <property type="match status" value="1"/>
</dbReference>
<organism evidence="3 4">
    <name type="scientific">Martelella mediterranea</name>
    <dbReference type="NCBI Taxonomy" id="293089"/>
    <lineage>
        <taxon>Bacteria</taxon>
        <taxon>Pseudomonadati</taxon>
        <taxon>Pseudomonadota</taxon>
        <taxon>Alphaproteobacteria</taxon>
        <taxon>Hyphomicrobiales</taxon>
        <taxon>Aurantimonadaceae</taxon>
        <taxon>Martelella</taxon>
    </lineage>
</organism>
<proteinExistence type="predicted"/>
<dbReference type="InterPro" id="IPR003018">
    <property type="entry name" value="GAF"/>
</dbReference>
<evidence type="ECO:0000259" key="2">
    <source>
        <dbReference type="Pfam" id="PF02954"/>
    </source>
</evidence>
<evidence type="ECO:0000313" key="4">
    <source>
        <dbReference type="Proteomes" id="UP000295097"/>
    </source>
</evidence>
<dbReference type="SUPFAM" id="SSF55781">
    <property type="entry name" value="GAF domain-like"/>
    <property type="match status" value="1"/>
</dbReference>
<dbReference type="Gene3D" id="3.30.450.40">
    <property type="match status" value="1"/>
</dbReference>
<evidence type="ECO:0000259" key="1">
    <source>
        <dbReference type="Pfam" id="PF01590"/>
    </source>
</evidence>
<dbReference type="RefSeq" id="WP_132313403.1">
    <property type="nucleotide sequence ID" value="NZ_SMAR01000030.1"/>
</dbReference>
<dbReference type="InterPro" id="IPR029016">
    <property type="entry name" value="GAF-like_dom_sf"/>
</dbReference>